<gene>
    <name evidence="2" type="ORF">V1477_002498</name>
</gene>
<accession>A0ABD2CWN6</accession>
<dbReference type="InterPro" id="IPR048733">
    <property type="entry name" value="CFA69_ARM_dom"/>
</dbReference>
<protein>
    <submittedName>
        <fullName evidence="2">Cilia- and flagella-associated protein 69-like</fullName>
    </submittedName>
</protein>
<evidence type="ECO:0000259" key="1">
    <source>
        <dbReference type="Pfam" id="PF21049"/>
    </source>
</evidence>
<evidence type="ECO:0000313" key="2">
    <source>
        <dbReference type="EMBL" id="KAL2749558.1"/>
    </source>
</evidence>
<sequence>MERKKYQDKKQQVSFEKMIKCSCPNSTRFAKEKCREIDVDYVVHKLHELISNPVTKDDVSRISRLLYDYQEQLYDRAYMVKHLPMVIKIIEFLKTNAKHVEDYRLHLDQMLEFSKRPPLLEKFSQNITCSDIMEQYFTFFGYLLILRSKQELLKVHEALRSLLIRTVPADPSAVKSEICRAAMEKSNLCFTVIGILNTSSIEEYPMMLELIFLLSSISYVCSKICSIKKQVEKLVQVFKRNNDHKTITNRPFTNIGHKMLEAGILDTLLIRMDLVYATQVFCKPPPNELVKGDEYSNDTMSLIMNILWTLMRSILPSKKVPVCSKDFGTPMLCAMWGIRYAFKKQIYKGQNCTFNAKLRNEMALLVLLILQLFPPYITVSSGICNDVLSLLNDCLSGTIHIWSKKIKFLPSKENLVFLKTLLLIVSDLAKFKASIHIMIELNILSPILGFIDLNSQSVWSPPQFWHLFEHAMFTLIVLAPKLPQEFIKYDGTEKLMSILQCCCSDEFDLKFTMISIKAVCSIVLSKNPILLNNFREREIILLFFDIIDCILHNDKLTIEHQRILTILFISADEIIREKADLQLLYGYYNIRITQQLLNKYLHHRKDDDMDQRLLLAIGSYIWGSIVPCAIYLKEFVDESMVYAIIDVIDIASSPVRCLFLGLLTDICENIFCGHYLCTWRGVDKNKGFISLLAMIWREEEREIGVKKRLDGSIADTELPQMGLKQWLGTYHNKLRHEVSPAMIDLIGSSRSKIYALRQIIERYGEQYQMAKDHYKILINDLSIEDSITMSTANLYFQLKIGQTWIEIIKYLAQLGVTPLGMDGQLMFLMSQRYHSWGLFIQERQNKLNAAAKNNEEIKEKDDYARIRDSLLAPTFDALDEIEYIRRTTDRFYMLRKKTIQNRQVNTYLNFPSIADIIQCHRTFQDNVNVTAVFNQHLHLISKVTVDPDTDLTLPSPISPEDLSLWMNSSFYDVSFSEDLSCVENSSFEISAVE</sequence>
<reference evidence="2 3" key="1">
    <citation type="journal article" date="2024" name="Ann. Entomol. Soc. Am.">
        <title>Genomic analyses of the southern and eastern yellowjacket wasps (Hymenoptera: Vespidae) reveal evolutionary signatures of social life.</title>
        <authorList>
            <person name="Catto M.A."/>
            <person name="Caine P.B."/>
            <person name="Orr S.E."/>
            <person name="Hunt B.G."/>
            <person name="Goodisman M.A.D."/>
        </authorList>
    </citation>
    <scope>NUCLEOTIDE SEQUENCE [LARGE SCALE GENOMIC DNA]</scope>
    <source>
        <strain evidence="2">232</strain>
        <tissue evidence="2">Head and thorax</tissue>
    </source>
</reference>
<keyword evidence="3" id="KW-1185">Reference proteome</keyword>
<organism evidence="2 3">
    <name type="scientific">Vespula maculifrons</name>
    <name type="common">Eastern yellow jacket</name>
    <name type="synonym">Wasp</name>
    <dbReference type="NCBI Taxonomy" id="7453"/>
    <lineage>
        <taxon>Eukaryota</taxon>
        <taxon>Metazoa</taxon>
        <taxon>Ecdysozoa</taxon>
        <taxon>Arthropoda</taxon>
        <taxon>Hexapoda</taxon>
        <taxon>Insecta</taxon>
        <taxon>Pterygota</taxon>
        <taxon>Neoptera</taxon>
        <taxon>Endopterygota</taxon>
        <taxon>Hymenoptera</taxon>
        <taxon>Apocrita</taxon>
        <taxon>Aculeata</taxon>
        <taxon>Vespoidea</taxon>
        <taxon>Vespidae</taxon>
        <taxon>Vespinae</taxon>
        <taxon>Vespula</taxon>
    </lineage>
</organism>
<dbReference type="InterPro" id="IPR016024">
    <property type="entry name" value="ARM-type_fold"/>
</dbReference>
<dbReference type="Pfam" id="PF21049">
    <property type="entry name" value="CFA69_ARM_rpt"/>
    <property type="match status" value="1"/>
</dbReference>
<dbReference type="EMBL" id="JAYRBN010000027">
    <property type="protein sequence ID" value="KAL2749558.1"/>
    <property type="molecule type" value="Genomic_DNA"/>
</dbReference>
<proteinExistence type="predicted"/>
<comment type="caution">
    <text evidence="2">The sequence shown here is derived from an EMBL/GenBank/DDBJ whole genome shotgun (WGS) entry which is preliminary data.</text>
</comment>
<dbReference type="PANTHER" id="PTHR14716">
    <property type="entry name" value="CILIA- AND FLAGELLA-ASSOCIATED PROTEIN 69"/>
    <property type="match status" value="1"/>
</dbReference>
<dbReference type="Proteomes" id="UP001607303">
    <property type="component" value="Unassembled WGS sequence"/>
</dbReference>
<dbReference type="PANTHER" id="PTHR14716:SF0">
    <property type="entry name" value="CILIA- AND FLAGELLA-ASSOCIATED PROTEIN 69"/>
    <property type="match status" value="1"/>
</dbReference>
<feature type="domain" description="Cilia- and flagella-associated protein 69 ARM repeats" evidence="1">
    <location>
        <begin position="295"/>
        <end position="807"/>
    </location>
</feature>
<evidence type="ECO:0000313" key="3">
    <source>
        <dbReference type="Proteomes" id="UP001607303"/>
    </source>
</evidence>
<dbReference type="AlphaFoldDB" id="A0ABD2CWN6"/>
<dbReference type="InterPro" id="IPR048732">
    <property type="entry name" value="CFA69"/>
</dbReference>
<name>A0ABD2CWN6_VESMC</name>
<dbReference type="SUPFAM" id="SSF48371">
    <property type="entry name" value="ARM repeat"/>
    <property type="match status" value="1"/>
</dbReference>